<gene>
    <name evidence="2" type="ORF">ACFOGP_18845</name>
</gene>
<dbReference type="InterPro" id="IPR007921">
    <property type="entry name" value="CHAP_dom"/>
</dbReference>
<protein>
    <submittedName>
        <fullName evidence="2">CHAP domain-containing protein</fullName>
    </submittedName>
</protein>
<evidence type="ECO:0000313" key="3">
    <source>
        <dbReference type="Proteomes" id="UP001595632"/>
    </source>
</evidence>
<dbReference type="PROSITE" id="PS50911">
    <property type="entry name" value="CHAP"/>
    <property type="match status" value="1"/>
</dbReference>
<name>A0ABV7GWN8_9RHOB</name>
<accession>A0ABV7GWN8</accession>
<dbReference type="Gene3D" id="3.90.1720.10">
    <property type="entry name" value="endopeptidase domain like (from Nostoc punctiforme)"/>
    <property type="match status" value="1"/>
</dbReference>
<dbReference type="SUPFAM" id="SSF54001">
    <property type="entry name" value="Cysteine proteinases"/>
    <property type="match status" value="1"/>
</dbReference>
<evidence type="ECO:0000259" key="1">
    <source>
        <dbReference type="PROSITE" id="PS50911"/>
    </source>
</evidence>
<keyword evidence="3" id="KW-1185">Reference proteome</keyword>
<feature type="domain" description="Peptidase C51" evidence="1">
    <location>
        <begin position="37"/>
        <end position="160"/>
    </location>
</feature>
<dbReference type="EMBL" id="JBHRTB010000010">
    <property type="protein sequence ID" value="MFC3144786.1"/>
    <property type="molecule type" value="Genomic_DNA"/>
</dbReference>
<organism evidence="2 3">
    <name type="scientific">Psychromarinibacter halotolerans</name>
    <dbReference type="NCBI Taxonomy" id="1775175"/>
    <lineage>
        <taxon>Bacteria</taxon>
        <taxon>Pseudomonadati</taxon>
        <taxon>Pseudomonadota</taxon>
        <taxon>Alphaproteobacteria</taxon>
        <taxon>Rhodobacterales</taxon>
        <taxon>Paracoccaceae</taxon>
        <taxon>Psychromarinibacter</taxon>
    </lineage>
</organism>
<dbReference type="Pfam" id="PF05257">
    <property type="entry name" value="CHAP"/>
    <property type="match status" value="1"/>
</dbReference>
<dbReference type="RefSeq" id="WP_275634355.1">
    <property type="nucleotide sequence ID" value="NZ_JARGYD010000009.1"/>
</dbReference>
<dbReference type="Proteomes" id="UP001595632">
    <property type="component" value="Unassembled WGS sequence"/>
</dbReference>
<comment type="caution">
    <text evidence="2">The sequence shown here is derived from an EMBL/GenBank/DDBJ whole genome shotgun (WGS) entry which is preliminary data.</text>
</comment>
<proteinExistence type="predicted"/>
<evidence type="ECO:0000313" key="2">
    <source>
        <dbReference type="EMBL" id="MFC3144786.1"/>
    </source>
</evidence>
<dbReference type="InterPro" id="IPR038765">
    <property type="entry name" value="Papain-like_cys_pep_sf"/>
</dbReference>
<sequence length="180" mass="19588">MTTDHVFKPSRLRFPALCALLLMTAACGQVKREDIPGLNSDLVGRAVSIATDMRAAGQRVWCVPFARNASGIEIRGNADTWWGQAEGKFARGHTPAIGAVMAFSGTSKLPMGHIAVVSKVVSEREILIHHANWHRNQVSLDMSVIDVSAANDWSEVRVMTNPGSYGSVYQVDGFIWAPQV</sequence>
<reference evidence="3" key="1">
    <citation type="journal article" date="2019" name="Int. J. Syst. Evol. Microbiol.">
        <title>The Global Catalogue of Microorganisms (GCM) 10K type strain sequencing project: providing services to taxonomists for standard genome sequencing and annotation.</title>
        <authorList>
            <consortium name="The Broad Institute Genomics Platform"/>
            <consortium name="The Broad Institute Genome Sequencing Center for Infectious Disease"/>
            <person name="Wu L."/>
            <person name="Ma J."/>
        </authorList>
    </citation>
    <scope>NUCLEOTIDE SEQUENCE [LARGE SCALE GENOMIC DNA]</scope>
    <source>
        <strain evidence="3">KCTC 52366</strain>
    </source>
</reference>